<sequence>MAIINRSDLIKSYEKIIVLTEVEKFKSVSVITLKSESIDDIFNFANDSNTKCVYYCYSYYNIDDYLIPLDTYDEFSSNINLEIKKHNRYIKNIDFSKPYQLTLFTLNNGIIIEITLSDTWIDGMEIMDKDSKKSDIEDKFFEEFNIKKKEKRENAETDKEELKKIILNDPEFSYMKNQYLRNEYLNKLLLTNGMSKYKYLFDGGYDRGLSMPIKFYMDRIWEEYRESKRK</sequence>
<protein>
    <submittedName>
        <fullName evidence="1">Uncharacterized protein</fullName>
    </submittedName>
</protein>
<dbReference type="EMBL" id="VENO01000007">
    <property type="protein sequence ID" value="TNV67824.1"/>
    <property type="molecule type" value="Genomic_DNA"/>
</dbReference>
<reference evidence="1 2" key="1">
    <citation type="submission" date="2019-06" db="EMBL/GenBank/DDBJ databases">
        <title>Description Trichococcus psychrophilus sp. nov., isolated from a cold spring, by genomic and phenotypic analyses.</title>
        <authorList>
            <person name="Zakharyuk A."/>
        </authorList>
    </citation>
    <scope>NUCLEOTIDE SEQUENCE [LARGE SCALE GENOMIC DNA]</scope>
    <source>
        <strain evidence="1 2">SKBG</strain>
    </source>
</reference>
<dbReference type="Proteomes" id="UP000313395">
    <property type="component" value="Unassembled WGS sequence"/>
</dbReference>
<keyword evidence="2" id="KW-1185">Reference proteome</keyword>
<evidence type="ECO:0000313" key="2">
    <source>
        <dbReference type="Proteomes" id="UP000313395"/>
    </source>
</evidence>
<comment type="caution">
    <text evidence="1">The sequence shown here is derived from an EMBL/GenBank/DDBJ whole genome shotgun (WGS) entry which is preliminary data.</text>
</comment>
<proteinExistence type="predicted"/>
<accession>A0A5C5E3P2</accession>
<dbReference type="RefSeq" id="WP_140187467.1">
    <property type="nucleotide sequence ID" value="NZ_VENO01000007.1"/>
</dbReference>
<name>A0A5C5E3P2_9LACT</name>
<organism evidence="1 2">
    <name type="scientific">Trichococcus shcherbakoviae subsp. psychrophilus</name>
    <dbReference type="NCBI Taxonomy" id="2585775"/>
    <lineage>
        <taxon>Bacteria</taxon>
        <taxon>Bacillati</taxon>
        <taxon>Bacillota</taxon>
        <taxon>Bacilli</taxon>
        <taxon>Lactobacillales</taxon>
        <taxon>Carnobacteriaceae</taxon>
        <taxon>Trichococcus</taxon>
    </lineage>
</organism>
<dbReference type="AlphaFoldDB" id="A0A5C5E3P2"/>
<gene>
    <name evidence="1" type="ORF">FHK04_14350</name>
</gene>
<evidence type="ECO:0000313" key="1">
    <source>
        <dbReference type="EMBL" id="TNV67824.1"/>
    </source>
</evidence>